<protein>
    <submittedName>
        <fullName evidence="2">Uncharacterized protein</fullName>
    </submittedName>
</protein>
<evidence type="ECO:0000256" key="1">
    <source>
        <dbReference type="SAM" id="MobiDB-lite"/>
    </source>
</evidence>
<reference evidence="2 3" key="1">
    <citation type="submission" date="2016-10" db="EMBL/GenBank/DDBJ databases">
        <title>The genome sequence of Colletotrichum fioriniae PJ7.</title>
        <authorList>
            <person name="Baroncelli R."/>
        </authorList>
    </citation>
    <scope>NUCLEOTIDE SEQUENCE [LARGE SCALE GENOMIC DNA]</scope>
    <source>
        <strain evidence="2 3">IMI 384185</strain>
    </source>
</reference>
<evidence type="ECO:0000313" key="2">
    <source>
        <dbReference type="EMBL" id="KAK1545013.1"/>
    </source>
</evidence>
<feature type="region of interest" description="Disordered" evidence="1">
    <location>
        <begin position="157"/>
        <end position="205"/>
    </location>
</feature>
<gene>
    <name evidence="2" type="ORF">CPAR01_02515</name>
</gene>
<feature type="compositionally biased region" description="Polar residues" evidence="1">
    <location>
        <begin position="178"/>
        <end position="192"/>
    </location>
</feature>
<accession>A0ABQ9SZR2</accession>
<name>A0ABQ9SZR2_9PEZI</name>
<dbReference type="GeneID" id="85370701"/>
<sequence length="229" mass="24826">MDTIRVEAVPAPQESAFLLGIMGKAASGKWDDWRVVVDSQVLRQISGLVVWLWVWIKVKERVPGWINGDAPSKAPLRSTWSTGARRPLIPSGTGSPGTPVSPIVAVPLPKSKASRAIRPTLGAENQRALDVDVVEAAALKTDEFEKWRLKPMLYEHDEEKEAGADEPKEDDDVGVTRSDGSSGRGTDTQQPRTRPRAAGPNVRPASCPIGFILFDRSAQDGLDAETKGL</sequence>
<dbReference type="EMBL" id="MOPA01000002">
    <property type="protein sequence ID" value="KAK1545013.1"/>
    <property type="molecule type" value="Genomic_DNA"/>
</dbReference>
<dbReference type="RefSeq" id="XP_060354130.1">
    <property type="nucleotide sequence ID" value="XM_060486802.1"/>
</dbReference>
<evidence type="ECO:0000313" key="3">
    <source>
        <dbReference type="Proteomes" id="UP001241169"/>
    </source>
</evidence>
<dbReference type="Proteomes" id="UP001241169">
    <property type="component" value="Unassembled WGS sequence"/>
</dbReference>
<comment type="caution">
    <text evidence="2">The sequence shown here is derived from an EMBL/GenBank/DDBJ whole genome shotgun (WGS) entry which is preliminary data.</text>
</comment>
<keyword evidence="3" id="KW-1185">Reference proteome</keyword>
<feature type="compositionally biased region" description="Basic and acidic residues" evidence="1">
    <location>
        <begin position="157"/>
        <end position="166"/>
    </location>
</feature>
<organism evidence="2 3">
    <name type="scientific">Colletotrichum paranaense</name>
    <dbReference type="NCBI Taxonomy" id="1914294"/>
    <lineage>
        <taxon>Eukaryota</taxon>
        <taxon>Fungi</taxon>
        <taxon>Dikarya</taxon>
        <taxon>Ascomycota</taxon>
        <taxon>Pezizomycotina</taxon>
        <taxon>Sordariomycetes</taxon>
        <taxon>Hypocreomycetidae</taxon>
        <taxon>Glomerellales</taxon>
        <taxon>Glomerellaceae</taxon>
        <taxon>Colletotrichum</taxon>
        <taxon>Colletotrichum acutatum species complex</taxon>
    </lineage>
</organism>
<proteinExistence type="predicted"/>